<evidence type="ECO:0000256" key="1">
    <source>
        <dbReference type="SAM" id="MobiDB-lite"/>
    </source>
</evidence>
<proteinExistence type="predicted"/>
<organism evidence="3 4">
    <name type="scientific">Mycobacterium pinniadriaticum</name>
    <dbReference type="NCBI Taxonomy" id="2994102"/>
    <lineage>
        <taxon>Bacteria</taxon>
        <taxon>Bacillati</taxon>
        <taxon>Actinomycetota</taxon>
        <taxon>Actinomycetes</taxon>
        <taxon>Mycobacteriales</taxon>
        <taxon>Mycobacteriaceae</taxon>
        <taxon>Mycobacterium</taxon>
    </lineage>
</organism>
<protein>
    <recommendedName>
        <fullName evidence="5">Glycosyltransferase RgtA/B/C/D-like domain-containing protein</fullName>
    </recommendedName>
</protein>
<keyword evidence="2" id="KW-1133">Transmembrane helix</keyword>
<keyword evidence="4" id="KW-1185">Reference proteome</keyword>
<feature type="transmembrane region" description="Helical" evidence="2">
    <location>
        <begin position="32"/>
        <end position="49"/>
    </location>
</feature>
<dbReference type="EMBL" id="JAPJDO010000021">
    <property type="protein sequence ID" value="MCX2939222.1"/>
    <property type="molecule type" value="Genomic_DNA"/>
</dbReference>
<feature type="region of interest" description="Disordered" evidence="1">
    <location>
        <begin position="1"/>
        <end position="20"/>
    </location>
</feature>
<evidence type="ECO:0008006" key="5">
    <source>
        <dbReference type="Google" id="ProtNLM"/>
    </source>
</evidence>
<evidence type="ECO:0000313" key="3">
    <source>
        <dbReference type="EMBL" id="MCX2939222.1"/>
    </source>
</evidence>
<reference evidence="3 4" key="1">
    <citation type="submission" date="2022-11" db="EMBL/GenBank/DDBJ databases">
        <title>Mycobacterium sp. nov.</title>
        <authorList>
            <person name="Papic B."/>
            <person name="Spicic S."/>
            <person name="Duvnjak S."/>
        </authorList>
    </citation>
    <scope>NUCLEOTIDE SEQUENCE [LARGE SCALE GENOMIC DNA]</scope>
    <source>
        <strain evidence="3 4">CVI_P4</strain>
    </source>
</reference>
<comment type="caution">
    <text evidence="3">The sequence shown here is derived from an EMBL/GenBank/DDBJ whole genome shotgun (WGS) entry which is preliminary data.</text>
</comment>
<dbReference type="Proteomes" id="UP001300745">
    <property type="component" value="Unassembled WGS sequence"/>
</dbReference>
<feature type="transmembrane region" description="Helical" evidence="2">
    <location>
        <begin position="333"/>
        <end position="352"/>
    </location>
</feature>
<accession>A0ABT3SIM4</accession>
<feature type="transmembrane region" description="Helical" evidence="2">
    <location>
        <begin position="189"/>
        <end position="222"/>
    </location>
</feature>
<feature type="transmembrane region" description="Helical" evidence="2">
    <location>
        <begin position="358"/>
        <end position="376"/>
    </location>
</feature>
<evidence type="ECO:0000313" key="4">
    <source>
        <dbReference type="Proteomes" id="UP001300745"/>
    </source>
</evidence>
<dbReference type="RefSeq" id="WP_265998924.1">
    <property type="nucleotide sequence ID" value="NZ_JAPJDN010000021.1"/>
</dbReference>
<feature type="transmembrane region" description="Helical" evidence="2">
    <location>
        <begin position="303"/>
        <end position="326"/>
    </location>
</feature>
<name>A0ABT3SIM4_9MYCO</name>
<feature type="compositionally biased region" description="Low complexity" evidence="1">
    <location>
        <begin position="1"/>
        <end position="10"/>
    </location>
</feature>
<sequence>MTAVVDTTPPTTAPEPLTPAPKRRRRNIVRPVAFYVVFFLIYAIVGYWLCRVGYVNPDAAARVGNAGYTMMSRYPHLGAVGFVWNPLPSFVEIPLFRLTYWNSFIRTTGYVGAIQSALFMAGAVFQVRGIAFDRQVSTLARWLAIATFAFHPMVVFYGGDGMSEGAELFLLLWACRHLLRWLRSDAPVNLVMCGVALALCYLTRIEAVIALTGTGVIVFAVSTVRNRPGWGWRGATQLGIHDAVVVSFLPLFAALTWALSSWLLVGSLFDSLTSQYGNTAQVAASGIGTLTQAVGFDGITYNIAAQLLGMQPLVIVVVAMALVRAVRQRCIDIMAPLAMFGSILVFQVYAIYTAATFGWFRFFITAVPLAVVALLVTTAPGRRGDRIPFFHSRRSPVWMVPMLVFVLISSFPAAWASMMNPAIGKEEFGVRAVIWPNRYSKSEHWAFWGGELSRNTAVWFDNQNLPDGSVLVDTFSLAKTWLASNHPKQFTIRSDYDFFDKVNSPLTNGVRYILVPKPTGLGELDAINLRYPTMWVDGAGLATLALSVVNPQGFEQFRIYQINGSA</sequence>
<evidence type="ECO:0000256" key="2">
    <source>
        <dbReference type="SAM" id="Phobius"/>
    </source>
</evidence>
<feature type="transmembrane region" description="Helical" evidence="2">
    <location>
        <begin position="243"/>
        <end position="265"/>
    </location>
</feature>
<gene>
    <name evidence="3" type="ORF">ORI27_21220</name>
</gene>
<keyword evidence="2" id="KW-0472">Membrane</keyword>
<keyword evidence="2" id="KW-0812">Transmembrane</keyword>
<feature type="transmembrane region" description="Helical" evidence="2">
    <location>
        <begin position="104"/>
        <end position="127"/>
    </location>
</feature>
<feature type="transmembrane region" description="Helical" evidence="2">
    <location>
        <begin position="397"/>
        <end position="418"/>
    </location>
</feature>
<feature type="transmembrane region" description="Helical" evidence="2">
    <location>
        <begin position="139"/>
        <end position="159"/>
    </location>
</feature>